<evidence type="ECO:0000256" key="2">
    <source>
        <dbReference type="PIRSR" id="PIRSR033579-2"/>
    </source>
</evidence>
<feature type="binding site" evidence="2">
    <location>
        <begin position="85"/>
        <end position="92"/>
    </location>
    <ligand>
        <name>substrate</name>
    </ligand>
</feature>
<comment type="caution">
    <text evidence="4">The sequence shown here is derived from an EMBL/GenBank/DDBJ whole genome shotgun (WGS) entry which is preliminary data.</text>
</comment>
<feature type="active site" description="Proton acceptor" evidence="1">
    <location>
        <position position="147"/>
    </location>
</feature>
<dbReference type="GO" id="GO:0019251">
    <property type="term" value="P:anaerobic cobalamin biosynthetic process"/>
    <property type="evidence" value="ECO:0007669"/>
    <property type="project" value="InterPro"/>
</dbReference>
<reference evidence="5" key="1">
    <citation type="submission" date="2018-09" db="EMBL/GenBank/DDBJ databases">
        <title>Draft Genome Sequence of Mediterraneibacter sp. KCTC 15684.</title>
        <authorList>
            <person name="Kim J.S."/>
            <person name="Han K.I."/>
            <person name="Suh M.K."/>
            <person name="Lee K.C."/>
            <person name="Eom M.K."/>
            <person name="Lee J.H."/>
            <person name="Park S.H."/>
            <person name="Kang S.W."/>
            <person name="Park J.E."/>
            <person name="Oh B.S."/>
            <person name="Yu S.Y."/>
            <person name="Choi S.H."/>
            <person name="Lee D.H."/>
            <person name="Yoon H."/>
            <person name="Kim B."/>
            <person name="Yang S.J."/>
            <person name="Lee J.S."/>
        </authorList>
    </citation>
    <scope>NUCLEOTIDE SEQUENCE [LARGE SCALE GENOMIC DNA]</scope>
    <source>
        <strain evidence="5">KCTC 15684</strain>
    </source>
</reference>
<feature type="binding site" evidence="2">
    <location>
        <position position="11"/>
    </location>
    <ligand>
        <name>Co(2+)</name>
        <dbReference type="ChEBI" id="CHEBI:48828"/>
    </ligand>
</feature>
<keyword evidence="3" id="KW-0170">Cobalt</keyword>
<accession>A0A391P1Q3</accession>
<dbReference type="GO" id="GO:0046872">
    <property type="term" value="F:metal ion binding"/>
    <property type="evidence" value="ECO:0007669"/>
    <property type="project" value="UniProtKB-KW"/>
</dbReference>
<organism evidence="4 5">
    <name type="scientific">Mediterraneibacter butyricigenes</name>
    <dbReference type="NCBI Taxonomy" id="2316025"/>
    <lineage>
        <taxon>Bacteria</taxon>
        <taxon>Bacillati</taxon>
        <taxon>Bacillota</taxon>
        <taxon>Clostridia</taxon>
        <taxon>Lachnospirales</taxon>
        <taxon>Lachnospiraceae</taxon>
        <taxon>Mediterraneibacter</taxon>
    </lineage>
</organism>
<proteinExistence type="predicted"/>
<dbReference type="CDD" id="cd03413">
    <property type="entry name" value="CbiK_C"/>
    <property type="match status" value="1"/>
</dbReference>
<protein>
    <recommendedName>
        <fullName evidence="6">Sirohydrochlorin cobaltochelatase</fullName>
    </recommendedName>
</protein>
<evidence type="ECO:0000313" key="4">
    <source>
        <dbReference type="EMBL" id="GCA67365.1"/>
    </source>
</evidence>
<dbReference type="Gene3D" id="3.40.50.1400">
    <property type="match status" value="2"/>
</dbReference>
<dbReference type="GO" id="GO:0016852">
    <property type="term" value="F:sirohydrochlorin cobaltochelatase activity"/>
    <property type="evidence" value="ECO:0007669"/>
    <property type="project" value="InterPro"/>
</dbReference>
<evidence type="ECO:0000256" key="3">
    <source>
        <dbReference type="PIRSR" id="PIRSR033579-3"/>
    </source>
</evidence>
<evidence type="ECO:0000256" key="1">
    <source>
        <dbReference type="PIRSR" id="PIRSR033579-1"/>
    </source>
</evidence>
<dbReference type="EMBL" id="BHGK01000001">
    <property type="protein sequence ID" value="GCA67365.1"/>
    <property type="molecule type" value="Genomic_DNA"/>
</dbReference>
<dbReference type="AlphaFoldDB" id="A0A391P1Q3"/>
<name>A0A391P1Q3_9FIRM</name>
<evidence type="ECO:0000313" key="5">
    <source>
        <dbReference type="Proteomes" id="UP000265643"/>
    </source>
</evidence>
<feature type="binding site" evidence="3">
    <location>
        <position position="147"/>
    </location>
    <ligand>
        <name>Co(2+)</name>
        <dbReference type="ChEBI" id="CHEBI:48828"/>
    </ligand>
</feature>
<keyword evidence="3" id="KW-0479">Metal-binding</keyword>
<dbReference type="InterPro" id="IPR010388">
    <property type="entry name" value="Anaerobic_Co-chelatase"/>
</dbReference>
<dbReference type="Proteomes" id="UP000265643">
    <property type="component" value="Unassembled WGS sequence"/>
</dbReference>
<feature type="binding site" evidence="2">
    <location>
        <position position="210"/>
    </location>
    <ligand>
        <name>Co(2+)</name>
        <dbReference type="ChEBI" id="CHEBI:48828"/>
    </ligand>
</feature>
<feature type="binding site" evidence="2">
    <location>
        <begin position="205"/>
        <end position="206"/>
    </location>
    <ligand>
        <name>substrate</name>
    </ligand>
</feature>
<feature type="binding site" evidence="3">
    <location>
        <position position="178"/>
    </location>
    <ligand>
        <name>Co(2+)</name>
        <dbReference type="ChEBI" id="CHEBI:48828"/>
    </ligand>
</feature>
<sequence length="261" mass="30151">MDKRGILMVSFGTSHLDTMAKTIEVLEKEVAEQYPENPVYRAFTSQMVLTKLKEQGLEFDNMEQALLRMKEDGIRELVVQPTHIIAGIEYEKMLEQLKMYRLEFSEIRVGRPLMDQAGDYKEAVEAVLAEERDTIGSKDTALLLMGHGTSHRATAVYPTLEYTFHLMGYSNVYVGTVEGYPELEDLEKRIREKPYKKVCLRPFLLVAGDHAKNDMAGEKESWKNYFEEKGYEVETKIRGLGECEGIRRMFYQHLKEATELE</sequence>
<dbReference type="CDD" id="cd03412">
    <property type="entry name" value="CbiK_N"/>
    <property type="match status" value="1"/>
</dbReference>
<dbReference type="Pfam" id="PF06180">
    <property type="entry name" value="CbiK"/>
    <property type="match status" value="1"/>
</dbReference>
<dbReference type="SUPFAM" id="SSF53800">
    <property type="entry name" value="Chelatase"/>
    <property type="match status" value="1"/>
</dbReference>
<dbReference type="PIRSF" id="PIRSF033579">
    <property type="entry name" value="Anaer_Co_chel"/>
    <property type="match status" value="1"/>
</dbReference>
<evidence type="ECO:0008006" key="6">
    <source>
        <dbReference type="Google" id="ProtNLM"/>
    </source>
</evidence>
<keyword evidence="5" id="KW-1185">Reference proteome</keyword>
<gene>
    <name evidence="4" type="ORF">KGMB01110_18010</name>
</gene>